<dbReference type="Proteomes" id="UP000270219">
    <property type="component" value="Unassembled WGS sequence"/>
</dbReference>
<evidence type="ECO:0000313" key="2">
    <source>
        <dbReference type="EMBL" id="RLL48400.1"/>
    </source>
</evidence>
<dbReference type="AlphaFoldDB" id="A0A498DMW7"/>
<reference evidence="2 3" key="1">
    <citation type="submission" date="2018-10" db="EMBL/GenBank/DDBJ databases">
        <title>Oceanobacillus sp. YLB-02 draft genome.</title>
        <authorList>
            <person name="Yu L."/>
        </authorList>
    </citation>
    <scope>NUCLEOTIDE SEQUENCE [LARGE SCALE GENOMIC DNA]</scope>
    <source>
        <strain evidence="2 3">YLB-02</strain>
    </source>
</reference>
<keyword evidence="3" id="KW-1185">Reference proteome</keyword>
<evidence type="ECO:0000256" key="1">
    <source>
        <dbReference type="SAM" id="Phobius"/>
    </source>
</evidence>
<feature type="transmembrane region" description="Helical" evidence="1">
    <location>
        <begin position="36"/>
        <end position="56"/>
    </location>
</feature>
<comment type="caution">
    <text evidence="2">The sequence shown here is derived from an EMBL/GenBank/DDBJ whole genome shotgun (WGS) entry which is preliminary data.</text>
</comment>
<dbReference type="OrthoDB" id="2718081at2"/>
<feature type="transmembrane region" description="Helical" evidence="1">
    <location>
        <begin position="12"/>
        <end position="30"/>
    </location>
</feature>
<evidence type="ECO:0000313" key="3">
    <source>
        <dbReference type="Proteomes" id="UP000270219"/>
    </source>
</evidence>
<proteinExistence type="predicted"/>
<dbReference type="EMBL" id="RCHR01000001">
    <property type="protein sequence ID" value="RLL48400.1"/>
    <property type="molecule type" value="Genomic_DNA"/>
</dbReference>
<name>A0A498DMW7_9BACI</name>
<organism evidence="2 3">
    <name type="scientific">Oceanobacillus piezotolerans</name>
    <dbReference type="NCBI Taxonomy" id="2448030"/>
    <lineage>
        <taxon>Bacteria</taxon>
        <taxon>Bacillati</taxon>
        <taxon>Bacillota</taxon>
        <taxon>Bacilli</taxon>
        <taxon>Bacillales</taxon>
        <taxon>Bacillaceae</taxon>
        <taxon>Oceanobacillus</taxon>
    </lineage>
</organism>
<keyword evidence="1" id="KW-1133">Transmembrane helix</keyword>
<sequence>MKRVRKPILQTNILNVAFICIFFAPFMSAMTENLKIIIASVLTIPIVFAFIIYSLAKVWIQRYSPQ</sequence>
<dbReference type="RefSeq" id="WP_121521553.1">
    <property type="nucleotide sequence ID" value="NZ_RCHR01000001.1"/>
</dbReference>
<gene>
    <name evidence="2" type="ORF">D8M04_03825</name>
</gene>
<protein>
    <submittedName>
        <fullName evidence="2">Uncharacterized protein</fullName>
    </submittedName>
</protein>
<accession>A0A498DMW7</accession>
<keyword evidence="1" id="KW-0812">Transmembrane</keyword>
<keyword evidence="1" id="KW-0472">Membrane</keyword>